<feature type="compositionally biased region" description="Acidic residues" evidence="1">
    <location>
        <begin position="40"/>
        <end position="49"/>
    </location>
</feature>
<evidence type="ECO:0008006" key="4">
    <source>
        <dbReference type="Google" id="ProtNLM"/>
    </source>
</evidence>
<organism evidence="2 3">
    <name type="scientific">Popillia japonica</name>
    <name type="common">Japanese beetle</name>
    <dbReference type="NCBI Taxonomy" id="7064"/>
    <lineage>
        <taxon>Eukaryota</taxon>
        <taxon>Metazoa</taxon>
        <taxon>Ecdysozoa</taxon>
        <taxon>Arthropoda</taxon>
        <taxon>Hexapoda</taxon>
        <taxon>Insecta</taxon>
        <taxon>Pterygota</taxon>
        <taxon>Neoptera</taxon>
        <taxon>Endopterygota</taxon>
        <taxon>Coleoptera</taxon>
        <taxon>Polyphaga</taxon>
        <taxon>Scarabaeiformia</taxon>
        <taxon>Scarabaeidae</taxon>
        <taxon>Rutelinae</taxon>
        <taxon>Popillia</taxon>
    </lineage>
</organism>
<comment type="caution">
    <text evidence="2">The sequence shown here is derived from an EMBL/GenBank/DDBJ whole genome shotgun (WGS) entry which is preliminary data.</text>
</comment>
<dbReference type="EMBL" id="JASPKY010000559">
    <property type="protein sequence ID" value="KAK9692950.1"/>
    <property type="molecule type" value="Genomic_DNA"/>
</dbReference>
<evidence type="ECO:0000313" key="3">
    <source>
        <dbReference type="Proteomes" id="UP001458880"/>
    </source>
</evidence>
<dbReference type="AlphaFoldDB" id="A0AAW1ISN9"/>
<feature type="region of interest" description="Disordered" evidence="1">
    <location>
        <begin position="38"/>
        <end position="59"/>
    </location>
</feature>
<gene>
    <name evidence="2" type="ORF">QE152_g34790</name>
</gene>
<reference evidence="2 3" key="1">
    <citation type="journal article" date="2024" name="BMC Genomics">
        <title>De novo assembly and annotation of Popillia japonica's genome with initial clues to its potential as an invasive pest.</title>
        <authorList>
            <person name="Cucini C."/>
            <person name="Boschi S."/>
            <person name="Funari R."/>
            <person name="Cardaioli E."/>
            <person name="Iannotti N."/>
            <person name="Marturano G."/>
            <person name="Paoli F."/>
            <person name="Bruttini M."/>
            <person name="Carapelli A."/>
            <person name="Frati F."/>
            <person name="Nardi F."/>
        </authorList>
    </citation>
    <scope>NUCLEOTIDE SEQUENCE [LARGE SCALE GENOMIC DNA]</scope>
    <source>
        <strain evidence="2">DMR45628</strain>
    </source>
</reference>
<dbReference type="Proteomes" id="UP001458880">
    <property type="component" value="Unassembled WGS sequence"/>
</dbReference>
<proteinExistence type="predicted"/>
<accession>A0AAW1ISN9</accession>
<name>A0AAW1ISN9_POPJA</name>
<evidence type="ECO:0000256" key="1">
    <source>
        <dbReference type="SAM" id="MobiDB-lite"/>
    </source>
</evidence>
<sequence length="226" mass="25399">MANNEVGPSTPKRSKFQVKNKIMLTEEDMEYYYLYHSSSEEEDSGDEFMLDTRSSSEENLSDEDAVDNLQNVAVNVLPSPSVDNDNRQDTCEMKTLQFTKNQGLLTPVPGTKPIDFFHLLANTVFDDMIIEETDVYAEQTFFQGVKEKSRLANWKPVTLQDLQEKTTGGGPYLAPPADDHQMDDILNGVDIQLTDTIDSDIISLQDGIYKDTDTHLNEGTTNEKGV</sequence>
<protein>
    <recommendedName>
        <fullName evidence="4">PiggyBac transposable element-derived protein domain-containing protein</fullName>
    </recommendedName>
</protein>
<keyword evidence="3" id="KW-1185">Reference proteome</keyword>
<evidence type="ECO:0000313" key="2">
    <source>
        <dbReference type="EMBL" id="KAK9692950.1"/>
    </source>
</evidence>